<dbReference type="SUPFAM" id="SSF51658">
    <property type="entry name" value="Xylose isomerase-like"/>
    <property type="match status" value="1"/>
</dbReference>
<proteinExistence type="predicted"/>
<dbReference type="PANTHER" id="PTHR12110:SF41">
    <property type="entry name" value="INOSOSE DEHYDRATASE"/>
    <property type="match status" value="1"/>
</dbReference>
<dbReference type="RefSeq" id="WP_185130412.1">
    <property type="nucleotide sequence ID" value="NZ_JACJVO010000021.1"/>
</dbReference>
<dbReference type="Proteomes" id="UP000564644">
    <property type="component" value="Unassembled WGS sequence"/>
</dbReference>
<keyword evidence="3" id="KW-1185">Reference proteome</keyword>
<comment type="caution">
    <text evidence="2">The sequence shown here is derived from an EMBL/GenBank/DDBJ whole genome shotgun (WGS) entry which is preliminary data.</text>
</comment>
<gene>
    <name evidence="2" type="ORF">H7C18_17700</name>
</gene>
<dbReference type="InterPro" id="IPR013022">
    <property type="entry name" value="Xyl_isomerase-like_TIM-brl"/>
</dbReference>
<organism evidence="2 3">
    <name type="scientific">Cohnella zeiphila</name>
    <dbReference type="NCBI Taxonomy" id="2761120"/>
    <lineage>
        <taxon>Bacteria</taxon>
        <taxon>Bacillati</taxon>
        <taxon>Bacillota</taxon>
        <taxon>Bacilli</taxon>
        <taxon>Bacillales</taxon>
        <taxon>Paenibacillaceae</taxon>
        <taxon>Cohnella</taxon>
    </lineage>
</organism>
<dbReference type="PANTHER" id="PTHR12110">
    <property type="entry name" value="HYDROXYPYRUVATE ISOMERASE"/>
    <property type="match status" value="1"/>
</dbReference>
<accession>A0A7X0VWB2</accession>
<dbReference type="Gene3D" id="3.20.20.150">
    <property type="entry name" value="Divalent-metal-dependent TIM barrel enzymes"/>
    <property type="match status" value="1"/>
</dbReference>
<dbReference type="InterPro" id="IPR050312">
    <property type="entry name" value="IolE/XylAMocC-like"/>
</dbReference>
<evidence type="ECO:0000313" key="2">
    <source>
        <dbReference type="EMBL" id="MBB6732756.1"/>
    </source>
</evidence>
<dbReference type="InterPro" id="IPR036237">
    <property type="entry name" value="Xyl_isomerase-like_sf"/>
</dbReference>
<dbReference type="Pfam" id="PF01261">
    <property type="entry name" value="AP_endonuc_2"/>
    <property type="match status" value="1"/>
</dbReference>
<feature type="domain" description="Xylose isomerase-like TIM barrel" evidence="1">
    <location>
        <begin position="34"/>
        <end position="292"/>
    </location>
</feature>
<name>A0A7X0VWB2_9BACL</name>
<keyword evidence="2" id="KW-0413">Isomerase</keyword>
<reference evidence="2 3" key="1">
    <citation type="submission" date="2020-08" db="EMBL/GenBank/DDBJ databases">
        <title>Cohnella phylogeny.</title>
        <authorList>
            <person name="Dunlap C."/>
        </authorList>
    </citation>
    <scope>NUCLEOTIDE SEQUENCE [LARGE SCALE GENOMIC DNA]</scope>
    <source>
        <strain evidence="2 3">CBP 2801</strain>
    </source>
</reference>
<dbReference type="AlphaFoldDB" id="A0A7X0VWB2"/>
<sequence>MSSNMRARLSVFPKGYIDELTDGRMSVFEWIEMAGRLGADGLEMYPSFLKQMDIEYLLKVKDAAEKNGLEIPMMCSSPDFTHPDADFRRREIEKLIEMIETMDILGPEGFRSARVLSGQNRPGISREDGIRWTVESIKQLLPYAEEKRVHLVMENHYKDGFWKYPEFAQQSDIYLEIIEQISSPWFGVNYDPSNAIVAGEDPLKLIEKVKNRIMTIHASDRYLKEGYTLDDLKNYSLHGYSAALAHGIIGRGLNDYDAIFGHLRSINFRGWISIEDGVNGMGELQESVDFLKVKMAEYLA</sequence>
<evidence type="ECO:0000259" key="1">
    <source>
        <dbReference type="Pfam" id="PF01261"/>
    </source>
</evidence>
<dbReference type="EMBL" id="JACJVO010000021">
    <property type="protein sequence ID" value="MBB6732756.1"/>
    <property type="molecule type" value="Genomic_DNA"/>
</dbReference>
<evidence type="ECO:0000313" key="3">
    <source>
        <dbReference type="Proteomes" id="UP000564644"/>
    </source>
</evidence>
<dbReference type="GO" id="GO:0016853">
    <property type="term" value="F:isomerase activity"/>
    <property type="evidence" value="ECO:0007669"/>
    <property type="project" value="UniProtKB-KW"/>
</dbReference>
<protein>
    <submittedName>
        <fullName evidence="2">Sugar phosphate isomerase/epimerase</fullName>
    </submittedName>
</protein>